<dbReference type="Proteomes" id="UP000215914">
    <property type="component" value="Chromosome 11"/>
</dbReference>
<accession>A0A251T7E6</accession>
<keyword evidence="2" id="KW-1185">Reference proteome</keyword>
<dbReference type="EMBL" id="CM007900">
    <property type="protein sequence ID" value="OTG07018.1"/>
    <property type="molecule type" value="Genomic_DNA"/>
</dbReference>
<evidence type="ECO:0000313" key="1">
    <source>
        <dbReference type="EMBL" id="OTG07018.1"/>
    </source>
</evidence>
<dbReference type="AlphaFoldDB" id="A0A251T7E6"/>
<sequence>MAIPGFFYSTCHFTVISFFLSCEKTTTGYKSLNFDQLCNSSRDPFSNFKLRAFFILFLSLPQRCEFGSVDSKGKRSEMRDVEMCC</sequence>
<evidence type="ECO:0000313" key="2">
    <source>
        <dbReference type="Proteomes" id="UP000215914"/>
    </source>
</evidence>
<reference evidence="2" key="1">
    <citation type="journal article" date="2017" name="Nature">
        <title>The sunflower genome provides insights into oil metabolism, flowering and Asterid evolution.</title>
        <authorList>
            <person name="Badouin H."/>
            <person name="Gouzy J."/>
            <person name="Grassa C.J."/>
            <person name="Murat F."/>
            <person name="Staton S.E."/>
            <person name="Cottret L."/>
            <person name="Lelandais-Briere C."/>
            <person name="Owens G.L."/>
            <person name="Carrere S."/>
            <person name="Mayjonade B."/>
            <person name="Legrand L."/>
            <person name="Gill N."/>
            <person name="Kane N.C."/>
            <person name="Bowers J.E."/>
            <person name="Hubner S."/>
            <person name="Bellec A."/>
            <person name="Berard A."/>
            <person name="Berges H."/>
            <person name="Blanchet N."/>
            <person name="Boniface M.C."/>
            <person name="Brunel D."/>
            <person name="Catrice O."/>
            <person name="Chaidir N."/>
            <person name="Claudel C."/>
            <person name="Donnadieu C."/>
            <person name="Faraut T."/>
            <person name="Fievet G."/>
            <person name="Helmstetter N."/>
            <person name="King M."/>
            <person name="Knapp S.J."/>
            <person name="Lai Z."/>
            <person name="Le Paslier M.C."/>
            <person name="Lippi Y."/>
            <person name="Lorenzon L."/>
            <person name="Mandel J.R."/>
            <person name="Marage G."/>
            <person name="Marchand G."/>
            <person name="Marquand E."/>
            <person name="Bret-Mestries E."/>
            <person name="Morien E."/>
            <person name="Nambeesan S."/>
            <person name="Nguyen T."/>
            <person name="Pegot-Espagnet P."/>
            <person name="Pouilly N."/>
            <person name="Raftis F."/>
            <person name="Sallet E."/>
            <person name="Schiex T."/>
            <person name="Thomas J."/>
            <person name="Vandecasteele C."/>
            <person name="Vares D."/>
            <person name="Vear F."/>
            <person name="Vautrin S."/>
            <person name="Crespi M."/>
            <person name="Mangin B."/>
            <person name="Burke J.M."/>
            <person name="Salse J."/>
            <person name="Munos S."/>
            <person name="Vincourt P."/>
            <person name="Rieseberg L.H."/>
            <person name="Langlade N.B."/>
        </authorList>
    </citation>
    <scope>NUCLEOTIDE SEQUENCE [LARGE SCALE GENOMIC DNA]</scope>
    <source>
        <strain evidence="2">cv. SF193</strain>
    </source>
</reference>
<organism evidence="1 2">
    <name type="scientific">Helianthus annuus</name>
    <name type="common">Common sunflower</name>
    <dbReference type="NCBI Taxonomy" id="4232"/>
    <lineage>
        <taxon>Eukaryota</taxon>
        <taxon>Viridiplantae</taxon>
        <taxon>Streptophyta</taxon>
        <taxon>Embryophyta</taxon>
        <taxon>Tracheophyta</taxon>
        <taxon>Spermatophyta</taxon>
        <taxon>Magnoliopsida</taxon>
        <taxon>eudicotyledons</taxon>
        <taxon>Gunneridae</taxon>
        <taxon>Pentapetalae</taxon>
        <taxon>asterids</taxon>
        <taxon>campanulids</taxon>
        <taxon>Asterales</taxon>
        <taxon>Asteraceae</taxon>
        <taxon>Asteroideae</taxon>
        <taxon>Heliantheae alliance</taxon>
        <taxon>Heliantheae</taxon>
        <taxon>Helianthus</taxon>
    </lineage>
</organism>
<name>A0A251T7E6_HELAN</name>
<proteinExistence type="predicted"/>
<gene>
    <name evidence="1" type="ORF">HannXRQ_Chr11g0325631</name>
</gene>
<protein>
    <submittedName>
        <fullName evidence="1">Uncharacterized protein</fullName>
    </submittedName>
</protein>
<dbReference type="InParanoid" id="A0A251T7E6"/>